<feature type="chain" id="PRO_5039510836" description="Phosphatase" evidence="1">
    <location>
        <begin position="29"/>
        <end position="494"/>
    </location>
</feature>
<reference evidence="2" key="1">
    <citation type="submission" date="2020-02" db="EMBL/GenBank/DDBJ databases">
        <authorList>
            <person name="Meier V. D."/>
        </authorList>
    </citation>
    <scope>NUCLEOTIDE SEQUENCE</scope>
    <source>
        <strain evidence="2">AVDCRST_MAG53</strain>
    </source>
</reference>
<gene>
    <name evidence="2" type="ORF">AVDCRST_MAG53-1710</name>
</gene>
<proteinExistence type="predicted"/>
<evidence type="ECO:0000256" key="1">
    <source>
        <dbReference type="SAM" id="SignalP"/>
    </source>
</evidence>
<protein>
    <recommendedName>
        <fullName evidence="3">Phosphatase</fullName>
    </recommendedName>
</protein>
<dbReference type="InterPro" id="IPR008557">
    <property type="entry name" value="PhoX"/>
</dbReference>
<dbReference type="EMBL" id="CADCVR010000053">
    <property type="protein sequence ID" value="CAA9494386.1"/>
    <property type="molecule type" value="Genomic_DNA"/>
</dbReference>
<accession>A0A6J4SFD1</accession>
<keyword evidence="1" id="KW-0732">Signal</keyword>
<dbReference type="PROSITE" id="PS51318">
    <property type="entry name" value="TAT"/>
    <property type="match status" value="1"/>
</dbReference>
<dbReference type="PANTHER" id="PTHR35399:SF4">
    <property type="entry name" value="MEMBRANE PROTEIN"/>
    <property type="match status" value="1"/>
</dbReference>
<feature type="signal peptide" evidence="1">
    <location>
        <begin position="1"/>
        <end position="28"/>
    </location>
</feature>
<dbReference type="AlphaFoldDB" id="A0A6J4SFD1"/>
<evidence type="ECO:0000313" key="2">
    <source>
        <dbReference type="EMBL" id="CAA9494386.1"/>
    </source>
</evidence>
<sequence length="494" mass="53076">MQTRRTFLRRGAVTAGGALALSPAAALAKPGGQAGYGPLIEDRAGLLDLPRGFRYRVVQKVGDTLSNGAPVPGAFDGMVAFDGPRNATVLVRNHEIRTAGAERPPVQGRNPYDPAADGGTTAVVVGPNRKVAESYVSSSGTKVNCAGGGTPWGTWLTCEETQDTGHGFVFEVDPLSPEDTRSKTPIRAMGFFSHEAVDIDPRTGIAYLTEDDFRGAQVPADQERPTGPATGPTARTRSSFLFRYLPNNRSQRPGALQDGGKLQVMTIQGRPLYNVDLGKTGERFGVVWVDVRAESAHADALERGGARFQRLEGCHFAGGAFWFDDTSGGEKRFGQVFRLIPSGDPAGGGTDTLELFLEGDSKEQMDAPDNLNITPWGDIWLAEDGGDGNRIVGLTPSGENYVFAFNRLNDSEFAGPTFSRDGRTFFVNIQDPGHTFAIWGPWPRRNAGGQRAMAGAPPKHRWAPKVSGELREYAAKNDVSPYEAAAYERLGAFA</sequence>
<organism evidence="2">
    <name type="scientific">uncultured Solirubrobacteraceae bacterium</name>
    <dbReference type="NCBI Taxonomy" id="1162706"/>
    <lineage>
        <taxon>Bacteria</taxon>
        <taxon>Bacillati</taxon>
        <taxon>Actinomycetota</taxon>
        <taxon>Thermoleophilia</taxon>
        <taxon>Solirubrobacterales</taxon>
        <taxon>Solirubrobacteraceae</taxon>
        <taxon>environmental samples</taxon>
    </lineage>
</organism>
<evidence type="ECO:0008006" key="3">
    <source>
        <dbReference type="Google" id="ProtNLM"/>
    </source>
</evidence>
<name>A0A6J4SFD1_9ACTN</name>
<dbReference type="PANTHER" id="PTHR35399">
    <property type="entry name" value="SLR8030 PROTEIN"/>
    <property type="match status" value="1"/>
</dbReference>
<dbReference type="Pfam" id="PF05787">
    <property type="entry name" value="PhoX"/>
    <property type="match status" value="2"/>
</dbReference>
<dbReference type="InterPro" id="IPR006311">
    <property type="entry name" value="TAT_signal"/>
</dbReference>